<reference evidence="2 3" key="1">
    <citation type="journal article" date="2016" name="Sci. Rep.">
        <title>The genome sequence of the outbreeding globe artichoke constructed de novo incorporating a phase-aware low-pass sequencing strategy of F1 progeny.</title>
        <authorList>
            <person name="Scaglione D."/>
            <person name="Reyes-Chin-Wo S."/>
            <person name="Acquadro A."/>
            <person name="Froenicke L."/>
            <person name="Portis E."/>
            <person name="Beitel C."/>
            <person name="Tirone M."/>
            <person name="Mauro R."/>
            <person name="Lo Monaco A."/>
            <person name="Mauromicale G."/>
            <person name="Faccioli P."/>
            <person name="Cattivelli L."/>
            <person name="Rieseberg L."/>
            <person name="Michelmore R."/>
            <person name="Lanteri S."/>
        </authorList>
    </citation>
    <scope>NUCLEOTIDE SEQUENCE [LARGE SCALE GENOMIC DNA]</scope>
    <source>
        <strain evidence="2">2C</strain>
    </source>
</reference>
<dbReference type="PANTHER" id="PTHR36310:SF1">
    <property type="entry name" value="CYCLIN-DEPENDENT PROTEIN KINASE INHIBITOR SMR11"/>
    <property type="match status" value="1"/>
</dbReference>
<gene>
    <name evidence="2" type="ORF">Ccrd_018469</name>
</gene>
<keyword evidence="3" id="KW-1185">Reference proteome</keyword>
<dbReference type="PANTHER" id="PTHR36310">
    <property type="entry name" value="CYCLIN-DEPENDENT PROTEIN KINASE INHIBITOR SMR11"/>
    <property type="match status" value="1"/>
</dbReference>
<name>A0A103Y651_CYNCS</name>
<evidence type="ECO:0000313" key="2">
    <source>
        <dbReference type="EMBL" id="KVI03232.1"/>
    </source>
</evidence>
<dbReference type="STRING" id="59895.A0A103Y651"/>
<dbReference type="InterPro" id="IPR038971">
    <property type="entry name" value="SMR11/SMR16"/>
</dbReference>
<dbReference type="Gramene" id="KVI03232">
    <property type="protein sequence ID" value="KVI03232"/>
    <property type="gene ID" value="Ccrd_018469"/>
</dbReference>
<sequence>MSVEKWAETRQLLGIKRVKEIRPCTSGQTEPPAFLTHHFHLFHQRRRIWTMDTKSQLGVTEKISCESVDKLDKSPCDMETKDIPHLSSPPSMVANDGLSLSPITPDSNKENADLMSNFTSPLTLVASPPTTGFSSQPDQSESGDDSCMKVDDEIDSPCTPKEGVFDPFAPGPDKLMLAPIGMKHLEESRSFVARRLNFSSVMIKNDCEKVCESGFEDDMLLEAVYESLLEAIICKQAEDIVAAVDSSCCSSPETPPCAPRLTGTAETCPGAPLKAVKKSRNIEMSLCRKLEFEF</sequence>
<evidence type="ECO:0000256" key="1">
    <source>
        <dbReference type="SAM" id="MobiDB-lite"/>
    </source>
</evidence>
<protein>
    <submittedName>
        <fullName evidence="2">Uncharacterized protein</fullName>
    </submittedName>
</protein>
<comment type="caution">
    <text evidence="2">The sequence shown here is derived from an EMBL/GenBank/DDBJ whole genome shotgun (WGS) entry which is preliminary data.</text>
</comment>
<proteinExistence type="predicted"/>
<feature type="region of interest" description="Disordered" evidence="1">
    <location>
        <begin position="125"/>
        <end position="153"/>
    </location>
</feature>
<dbReference type="Proteomes" id="UP000243975">
    <property type="component" value="Unassembled WGS sequence"/>
</dbReference>
<feature type="compositionally biased region" description="Polar residues" evidence="1">
    <location>
        <begin position="125"/>
        <end position="140"/>
    </location>
</feature>
<dbReference type="OMA" id="LAPRCKK"/>
<accession>A0A103Y651</accession>
<organism evidence="2 3">
    <name type="scientific">Cynara cardunculus var. scolymus</name>
    <name type="common">Globe artichoke</name>
    <name type="synonym">Cynara scolymus</name>
    <dbReference type="NCBI Taxonomy" id="59895"/>
    <lineage>
        <taxon>Eukaryota</taxon>
        <taxon>Viridiplantae</taxon>
        <taxon>Streptophyta</taxon>
        <taxon>Embryophyta</taxon>
        <taxon>Tracheophyta</taxon>
        <taxon>Spermatophyta</taxon>
        <taxon>Magnoliopsida</taxon>
        <taxon>eudicotyledons</taxon>
        <taxon>Gunneridae</taxon>
        <taxon>Pentapetalae</taxon>
        <taxon>asterids</taxon>
        <taxon>campanulids</taxon>
        <taxon>Asterales</taxon>
        <taxon>Asteraceae</taxon>
        <taxon>Carduoideae</taxon>
        <taxon>Cardueae</taxon>
        <taxon>Carduinae</taxon>
        <taxon>Cynara</taxon>
    </lineage>
</organism>
<evidence type="ECO:0000313" key="3">
    <source>
        <dbReference type="Proteomes" id="UP000243975"/>
    </source>
</evidence>
<dbReference type="AlphaFoldDB" id="A0A103Y651"/>
<dbReference type="EMBL" id="LEKV01002402">
    <property type="protein sequence ID" value="KVI03232.1"/>
    <property type="molecule type" value="Genomic_DNA"/>
</dbReference>